<reference evidence="6 7" key="1">
    <citation type="journal article" date="2018" name="Science">
        <title>The opium poppy genome and morphinan production.</title>
        <authorList>
            <person name="Guo L."/>
            <person name="Winzer T."/>
            <person name="Yang X."/>
            <person name="Li Y."/>
            <person name="Ning Z."/>
            <person name="He Z."/>
            <person name="Teodor R."/>
            <person name="Lu Y."/>
            <person name="Bowser T.A."/>
            <person name="Graham I.A."/>
            <person name="Ye K."/>
        </authorList>
    </citation>
    <scope>NUCLEOTIDE SEQUENCE [LARGE SCALE GENOMIC DNA]</scope>
    <source>
        <strain evidence="7">cv. HN1</strain>
        <tissue evidence="6">Leaves</tissue>
    </source>
</reference>
<accession>A0A4Y7KIW5</accession>
<dbReference type="PANTHER" id="PTHR22926:SF5">
    <property type="entry name" value="PHOSPHO-N-ACETYLMURAMOYL-PENTAPEPTIDE-TRANSFERASE HOMOLOG"/>
    <property type="match status" value="1"/>
</dbReference>
<keyword evidence="4" id="KW-1133">Transmembrane helix</keyword>
<evidence type="ECO:0000256" key="1">
    <source>
        <dbReference type="ARBA" id="ARBA00004141"/>
    </source>
</evidence>
<dbReference type="EMBL" id="CM010721">
    <property type="protein sequence ID" value="RZC72322.1"/>
    <property type="molecule type" value="Genomic_DNA"/>
</dbReference>
<dbReference type="GO" id="GO:0016780">
    <property type="term" value="F:phosphotransferase activity, for other substituted phosphate groups"/>
    <property type="evidence" value="ECO:0007669"/>
    <property type="project" value="InterPro"/>
</dbReference>
<dbReference type="GO" id="GO:0005886">
    <property type="term" value="C:plasma membrane"/>
    <property type="evidence" value="ECO:0007669"/>
    <property type="project" value="TreeGrafter"/>
</dbReference>
<dbReference type="GO" id="GO:0044038">
    <property type="term" value="P:cell wall macromolecule biosynthetic process"/>
    <property type="evidence" value="ECO:0007669"/>
    <property type="project" value="TreeGrafter"/>
</dbReference>
<organism evidence="6 7">
    <name type="scientific">Papaver somniferum</name>
    <name type="common">Opium poppy</name>
    <dbReference type="NCBI Taxonomy" id="3469"/>
    <lineage>
        <taxon>Eukaryota</taxon>
        <taxon>Viridiplantae</taxon>
        <taxon>Streptophyta</taxon>
        <taxon>Embryophyta</taxon>
        <taxon>Tracheophyta</taxon>
        <taxon>Spermatophyta</taxon>
        <taxon>Magnoliopsida</taxon>
        <taxon>Ranunculales</taxon>
        <taxon>Papaveraceae</taxon>
        <taxon>Papaveroideae</taxon>
        <taxon>Papaver</taxon>
    </lineage>
</organism>
<evidence type="ECO:0000256" key="3">
    <source>
        <dbReference type="ARBA" id="ARBA00022692"/>
    </source>
</evidence>
<sequence length="165" mass="17260">MVSYFTGRIDFSLPNVPAKTGIPKASSHQILLVVIKVSSQGRKGFSYIEAKENACSPPFTTGPYLYGKLYQVLTSYFFVAMGSGVNLTDDLGGLAGGTAALALAVLPKSPDLAIFGASMSGSCIGFLVHNRYRASIFMGDTGSLALDGALAAMAAYLAFPVCTRV</sequence>
<dbReference type="Proteomes" id="UP000316621">
    <property type="component" value="Chromosome 7"/>
</dbReference>
<evidence type="ECO:0000256" key="2">
    <source>
        <dbReference type="ARBA" id="ARBA00022679"/>
    </source>
</evidence>
<keyword evidence="7" id="KW-1185">Reference proteome</keyword>
<dbReference type="Gramene" id="RZC72322">
    <property type="protein sequence ID" value="RZC72322"/>
    <property type="gene ID" value="C5167_035470"/>
</dbReference>
<dbReference type="AlphaFoldDB" id="A0A4Y7KIW5"/>
<dbReference type="STRING" id="3469.A0A4Y7KIW5"/>
<comment type="subcellular location">
    <subcellularLocation>
        <location evidence="1">Membrane</location>
        <topology evidence="1">Multi-pass membrane protein</topology>
    </subcellularLocation>
</comment>
<evidence type="ECO:0000256" key="4">
    <source>
        <dbReference type="ARBA" id="ARBA00022989"/>
    </source>
</evidence>
<dbReference type="Pfam" id="PF00953">
    <property type="entry name" value="Glycos_transf_4"/>
    <property type="match status" value="1"/>
</dbReference>
<keyword evidence="3" id="KW-0812">Transmembrane</keyword>
<dbReference type="GO" id="GO:0071555">
    <property type="term" value="P:cell wall organization"/>
    <property type="evidence" value="ECO:0007669"/>
    <property type="project" value="TreeGrafter"/>
</dbReference>
<proteinExistence type="predicted"/>
<name>A0A4Y7KIW5_PAPSO</name>
<keyword evidence="5" id="KW-0472">Membrane</keyword>
<protein>
    <submittedName>
        <fullName evidence="6">Uncharacterized protein</fullName>
    </submittedName>
</protein>
<keyword evidence="2" id="KW-0808">Transferase</keyword>
<gene>
    <name evidence="6" type="ORF">C5167_035470</name>
</gene>
<dbReference type="InterPro" id="IPR000715">
    <property type="entry name" value="Glycosyl_transferase_4"/>
</dbReference>
<dbReference type="PANTHER" id="PTHR22926">
    <property type="entry name" value="PHOSPHO-N-ACETYLMURAMOYL-PENTAPEPTIDE-TRANSFERASE"/>
    <property type="match status" value="1"/>
</dbReference>
<evidence type="ECO:0000256" key="5">
    <source>
        <dbReference type="ARBA" id="ARBA00023136"/>
    </source>
</evidence>
<evidence type="ECO:0000313" key="6">
    <source>
        <dbReference type="EMBL" id="RZC72322.1"/>
    </source>
</evidence>
<evidence type="ECO:0000313" key="7">
    <source>
        <dbReference type="Proteomes" id="UP000316621"/>
    </source>
</evidence>